<dbReference type="HOGENOM" id="CLU_067028_0_0_9"/>
<reference evidence="7 8" key="1">
    <citation type="submission" date="2014-08" db="EMBL/GenBank/DDBJ databases">
        <title>Complete genome of a marine bacteria Jeotgalibacillus malaysiensis.</title>
        <authorList>
            <person name="Yaakop A.S."/>
            <person name="Chan K.-G."/>
            <person name="Goh K.M."/>
        </authorList>
    </citation>
    <scope>NUCLEOTIDE SEQUENCE [LARGE SCALE GENOMIC DNA]</scope>
    <source>
        <strain evidence="7 8">D5</strain>
    </source>
</reference>
<feature type="transmembrane region" description="Helical" evidence="6">
    <location>
        <begin position="20"/>
        <end position="45"/>
    </location>
</feature>
<dbReference type="AlphaFoldDB" id="A0A0B5AR00"/>
<dbReference type="KEGG" id="jeo:JMA_11970"/>
<dbReference type="GO" id="GO:0005886">
    <property type="term" value="C:plasma membrane"/>
    <property type="evidence" value="ECO:0007669"/>
    <property type="project" value="UniProtKB-SubCell"/>
</dbReference>
<gene>
    <name evidence="7" type="ORF">JMA_11970</name>
</gene>
<keyword evidence="3 6" id="KW-0812">Transmembrane</keyword>
<dbReference type="OrthoDB" id="2690036at2"/>
<proteinExistence type="predicted"/>
<dbReference type="PANTHER" id="PTHR30509:SF9">
    <property type="entry name" value="MULTIDRUG RESISTANCE PROTEIN MDTO"/>
    <property type="match status" value="1"/>
</dbReference>
<dbReference type="Proteomes" id="UP000031449">
    <property type="component" value="Chromosome"/>
</dbReference>
<comment type="subcellular location">
    <subcellularLocation>
        <location evidence="1">Cell membrane</location>
        <topology evidence="1">Multi-pass membrane protein</topology>
    </subcellularLocation>
</comment>
<evidence type="ECO:0000256" key="6">
    <source>
        <dbReference type="SAM" id="Phobius"/>
    </source>
</evidence>
<keyword evidence="4 6" id="KW-1133">Transmembrane helix</keyword>
<evidence type="ECO:0000256" key="1">
    <source>
        <dbReference type="ARBA" id="ARBA00004651"/>
    </source>
</evidence>
<protein>
    <recommendedName>
        <fullName evidence="9">Aromatic acid exporter family protein</fullName>
    </recommendedName>
</protein>
<evidence type="ECO:0000256" key="4">
    <source>
        <dbReference type="ARBA" id="ARBA00022989"/>
    </source>
</evidence>
<name>A0A0B5AR00_9BACL</name>
<evidence type="ECO:0008006" key="9">
    <source>
        <dbReference type="Google" id="ProtNLM"/>
    </source>
</evidence>
<dbReference type="InterPro" id="IPR010343">
    <property type="entry name" value="ArAE_1"/>
</dbReference>
<keyword evidence="2" id="KW-1003">Cell membrane</keyword>
<organism evidence="7 8">
    <name type="scientific">Jeotgalibacillus malaysiensis</name>
    <dbReference type="NCBI Taxonomy" id="1508404"/>
    <lineage>
        <taxon>Bacteria</taxon>
        <taxon>Bacillati</taxon>
        <taxon>Bacillota</taxon>
        <taxon>Bacilli</taxon>
        <taxon>Bacillales</taxon>
        <taxon>Caryophanaceae</taxon>
        <taxon>Jeotgalibacillus</taxon>
    </lineage>
</organism>
<evidence type="ECO:0000256" key="3">
    <source>
        <dbReference type="ARBA" id="ARBA00022692"/>
    </source>
</evidence>
<evidence type="ECO:0000256" key="2">
    <source>
        <dbReference type="ARBA" id="ARBA00022475"/>
    </source>
</evidence>
<feature type="transmembrane region" description="Helical" evidence="6">
    <location>
        <begin position="65"/>
        <end position="93"/>
    </location>
</feature>
<dbReference type="STRING" id="1508404.JMA_11970"/>
<sequence length="340" mass="38444">MQWLKRRFIGGRILKTGVAVFLTALICQLFNLPVVFAVITAIVTIEPTAADSIKKGMIRFPASAIGASIAMLATFLLGDTAITYTISAVLTIWICYKLKLDAGMLVATLTAVAMIPGTEDHFLLEFVKRLGTTGIGILTSTLVNFLLMPPKYKDQIVSLISDSQAKLTQLLAERMNELLDQKDSAMNLESASNQLRTQLDRADMFCRFQLQEWHYHSYKREEMNEIQTLQKKIYLLRQLSFHLANLISLPSDEAPVWSIEEKQAVRTLVSQLNNRIIRTGEQEPMDADALALLRHELKGETDEDELPDKSYIYFELLTIHALLKKRRSFVKVPSARPEEL</sequence>
<dbReference type="BioCyc" id="JESP1508404:G14D9-10432-MONOMER"/>
<keyword evidence="8" id="KW-1185">Reference proteome</keyword>
<dbReference type="PANTHER" id="PTHR30509">
    <property type="entry name" value="P-HYDROXYBENZOIC ACID EFFLUX PUMP SUBUNIT-RELATED"/>
    <property type="match status" value="1"/>
</dbReference>
<dbReference type="EMBL" id="CP009416">
    <property type="protein sequence ID" value="AJD90514.1"/>
    <property type="molecule type" value="Genomic_DNA"/>
</dbReference>
<dbReference type="Pfam" id="PF06081">
    <property type="entry name" value="ArAE_1"/>
    <property type="match status" value="1"/>
</dbReference>
<feature type="transmembrane region" description="Helical" evidence="6">
    <location>
        <begin position="130"/>
        <end position="147"/>
    </location>
</feature>
<keyword evidence="5 6" id="KW-0472">Membrane</keyword>
<feature type="transmembrane region" description="Helical" evidence="6">
    <location>
        <begin position="100"/>
        <end position="118"/>
    </location>
</feature>
<accession>A0A0B5AR00</accession>
<evidence type="ECO:0000256" key="5">
    <source>
        <dbReference type="ARBA" id="ARBA00023136"/>
    </source>
</evidence>
<evidence type="ECO:0000313" key="8">
    <source>
        <dbReference type="Proteomes" id="UP000031449"/>
    </source>
</evidence>
<evidence type="ECO:0000313" key="7">
    <source>
        <dbReference type="EMBL" id="AJD90514.1"/>
    </source>
</evidence>